<keyword evidence="2" id="KW-0472">Membrane</keyword>
<proteinExistence type="predicted"/>
<evidence type="ECO:0008006" key="5">
    <source>
        <dbReference type="Google" id="ProtNLM"/>
    </source>
</evidence>
<keyword evidence="4" id="KW-1185">Reference proteome</keyword>
<feature type="transmembrane region" description="Helical" evidence="2">
    <location>
        <begin position="115"/>
        <end position="137"/>
    </location>
</feature>
<reference evidence="3 4" key="1">
    <citation type="submission" date="2022-04" db="EMBL/GenBank/DDBJ databases">
        <title>Positive selection, recombination, and allopatry shape intraspecific diversity of widespread and dominant cyanobacteria.</title>
        <authorList>
            <person name="Wei J."/>
            <person name="Shu W."/>
            <person name="Hu C."/>
        </authorList>
    </citation>
    <scope>NUCLEOTIDE SEQUENCE [LARGE SCALE GENOMIC DNA]</scope>
    <source>
        <strain evidence="3 4">GB2-A4</strain>
    </source>
</reference>
<evidence type="ECO:0000256" key="1">
    <source>
        <dbReference type="SAM" id="MobiDB-lite"/>
    </source>
</evidence>
<keyword evidence="2" id="KW-0812">Transmembrane</keyword>
<dbReference type="EMBL" id="JAMPKM010000001">
    <property type="protein sequence ID" value="MEP0816148.1"/>
    <property type="molecule type" value="Genomic_DNA"/>
</dbReference>
<organism evidence="3 4">
    <name type="scientific">Trichocoleus desertorum GB2-A4</name>
    <dbReference type="NCBI Taxonomy" id="2933944"/>
    <lineage>
        <taxon>Bacteria</taxon>
        <taxon>Bacillati</taxon>
        <taxon>Cyanobacteriota</taxon>
        <taxon>Cyanophyceae</taxon>
        <taxon>Leptolyngbyales</taxon>
        <taxon>Trichocoleusaceae</taxon>
        <taxon>Trichocoleus</taxon>
    </lineage>
</organism>
<evidence type="ECO:0000313" key="4">
    <source>
        <dbReference type="Proteomes" id="UP001464891"/>
    </source>
</evidence>
<dbReference type="Proteomes" id="UP001464891">
    <property type="component" value="Unassembled WGS sequence"/>
</dbReference>
<accession>A0ABV0J303</accession>
<dbReference type="RefSeq" id="WP_190431865.1">
    <property type="nucleotide sequence ID" value="NZ_JAMPKM010000001.1"/>
</dbReference>
<evidence type="ECO:0000313" key="3">
    <source>
        <dbReference type="EMBL" id="MEP0816148.1"/>
    </source>
</evidence>
<comment type="caution">
    <text evidence="3">The sequence shown here is derived from an EMBL/GenBank/DDBJ whole genome shotgun (WGS) entry which is preliminary data.</text>
</comment>
<protein>
    <recommendedName>
        <fullName evidence="5">Chromosome segregation ATPase</fullName>
    </recommendedName>
</protein>
<feature type="region of interest" description="Disordered" evidence="1">
    <location>
        <begin position="664"/>
        <end position="723"/>
    </location>
</feature>
<evidence type="ECO:0000256" key="2">
    <source>
        <dbReference type="SAM" id="Phobius"/>
    </source>
</evidence>
<gene>
    <name evidence="3" type="ORF">NC998_03445</name>
</gene>
<sequence length="723" mass="79237">MARRQFYRFRIHAGNQFRPWQLGRQSNPPPKTELAEILAEPTEEPGNGTVSNNAEREAIAQSATFADRPNGTQKVTKDEAVQPAANLADPQGPEAIPTDSPLLEPRRKRGWSWSLVWLSVVLVCGGTGAMALVWLTMLPPPPNCQQISPLAADAERLYCAQQAAQSGELKQLIASVELVKHWSTEHPLYSSAQSSLAEWSRGLLAIANQKIGQNQLEAAVEIAQKIPPSSPLYQDAQAEISAWQQDWNQGEKIYGQAQAAIKAQKWQEAWKQSQALAGLTNEHWRQRVTALRQQIAVERLAWQQLQRAENLAQANTPEDLSAAIALLPKITPKTHAKTIAETKKVTWSKDLLKLAAAQLKQQQWESAIAIAEKVPPGVSVLAEAQDLIRLSRAYQAAALGKVPGKPLHEQLWSLVTALEVLRQIEPGRPLYKTAQAQRERWEMQRQDLVNLQFAHTLANLGQVPALRLAIDQAKLVVPGRPQRLQAQTWIAHWQKEIQRVEDRPYLAQAQQLAKVGTVSSLRQAIAAASQIAQGRALRIDAQTAIATWKRQIQVVEDQPFLDQARTLANQGNLGKAIEVAGQIRSGRALYQEAQDAIYDWAAQIQIAEDRPILNEAYGLASQGNLSQAINVAAQISYGRALYGEAQGAIANWSAERDAILAAREAEARQAAQDQQAAPAETPAETPAEAPATDDPEPEADPSGAAEPTYSGEPEPPTDSAPSE</sequence>
<keyword evidence="2" id="KW-1133">Transmembrane helix</keyword>
<name>A0ABV0J303_9CYAN</name>
<feature type="compositionally biased region" description="Low complexity" evidence="1">
    <location>
        <begin position="668"/>
        <end position="690"/>
    </location>
</feature>
<feature type="compositionally biased region" description="Pro residues" evidence="1">
    <location>
        <begin position="713"/>
        <end position="723"/>
    </location>
</feature>